<evidence type="ECO:0000259" key="1">
    <source>
        <dbReference type="PROSITE" id="PS50995"/>
    </source>
</evidence>
<dbReference type="Pfam" id="PF12802">
    <property type="entry name" value="MarR_2"/>
    <property type="match status" value="1"/>
</dbReference>
<dbReference type="EMBL" id="RZGY01000001">
    <property type="protein sequence ID" value="RUQ86439.1"/>
    <property type="molecule type" value="Genomic_DNA"/>
</dbReference>
<dbReference type="InterPro" id="IPR036390">
    <property type="entry name" value="WH_DNA-bd_sf"/>
</dbReference>
<dbReference type="InterPro" id="IPR036388">
    <property type="entry name" value="WH-like_DNA-bd_sf"/>
</dbReference>
<dbReference type="Gene3D" id="1.10.10.10">
    <property type="entry name" value="Winged helix-like DNA-binding domain superfamily/Winged helix DNA-binding domain"/>
    <property type="match status" value="1"/>
</dbReference>
<dbReference type="Proteomes" id="UP000241203">
    <property type="component" value="Unassembled WGS sequence"/>
</dbReference>
<dbReference type="InterPro" id="IPR000835">
    <property type="entry name" value="HTH_MarR-typ"/>
</dbReference>
<dbReference type="InterPro" id="IPR039422">
    <property type="entry name" value="MarR/SlyA-like"/>
</dbReference>
<comment type="caution">
    <text evidence="2">The sequence shown here is derived from an EMBL/GenBank/DDBJ whole genome shotgun (WGS) entry which is preliminary data.</text>
</comment>
<name>A0A2P8GYS3_9MICO</name>
<organism evidence="2 4">
    <name type="scientific">Labedella gwakjiensis</name>
    <dbReference type="NCBI Taxonomy" id="390269"/>
    <lineage>
        <taxon>Bacteria</taxon>
        <taxon>Bacillati</taxon>
        <taxon>Actinomycetota</taxon>
        <taxon>Actinomycetes</taxon>
        <taxon>Micrococcales</taxon>
        <taxon>Microbacteriaceae</taxon>
        <taxon>Labedella</taxon>
    </lineage>
</organism>
<dbReference type="GO" id="GO:0003700">
    <property type="term" value="F:DNA-binding transcription factor activity"/>
    <property type="evidence" value="ECO:0007669"/>
    <property type="project" value="InterPro"/>
</dbReference>
<dbReference type="PANTHER" id="PTHR33164">
    <property type="entry name" value="TRANSCRIPTIONAL REGULATOR, MARR FAMILY"/>
    <property type="match status" value="1"/>
</dbReference>
<protein>
    <submittedName>
        <fullName evidence="2">MarR family transcriptional regulator</fullName>
    </submittedName>
</protein>
<accession>A0A2P8GYS3</accession>
<feature type="domain" description="HTH marR-type" evidence="1">
    <location>
        <begin position="5"/>
        <end position="139"/>
    </location>
</feature>
<evidence type="ECO:0000313" key="2">
    <source>
        <dbReference type="EMBL" id="PSL39119.1"/>
    </source>
</evidence>
<reference evidence="2 4" key="1">
    <citation type="submission" date="2018-03" db="EMBL/GenBank/DDBJ databases">
        <title>Genomic Encyclopedia of Archaeal and Bacterial Type Strains, Phase II (KMG-II): from individual species to whole genera.</title>
        <authorList>
            <person name="Goeker M."/>
        </authorList>
    </citation>
    <scope>NUCLEOTIDE SEQUENCE [LARGE SCALE GENOMIC DNA]</scope>
    <source>
        <strain evidence="2 4">DSM 21548</strain>
    </source>
</reference>
<dbReference type="PANTHER" id="PTHR33164:SF99">
    <property type="entry name" value="MARR FAMILY REGULATORY PROTEIN"/>
    <property type="match status" value="1"/>
</dbReference>
<dbReference type="SUPFAM" id="SSF46785">
    <property type="entry name" value="Winged helix' DNA-binding domain"/>
    <property type="match status" value="1"/>
</dbReference>
<dbReference type="PROSITE" id="PS50995">
    <property type="entry name" value="HTH_MARR_2"/>
    <property type="match status" value="1"/>
</dbReference>
<dbReference type="RefSeq" id="WP_106564031.1">
    <property type="nucleotide sequence ID" value="NZ_PYAU01000001.1"/>
</dbReference>
<dbReference type="AlphaFoldDB" id="A0A2P8GYS3"/>
<dbReference type="Proteomes" id="UP000268291">
    <property type="component" value="Unassembled WGS sequence"/>
</dbReference>
<dbReference type="SMART" id="SM00347">
    <property type="entry name" value="HTH_MARR"/>
    <property type="match status" value="1"/>
</dbReference>
<evidence type="ECO:0000313" key="5">
    <source>
        <dbReference type="Proteomes" id="UP000268291"/>
    </source>
</evidence>
<evidence type="ECO:0000313" key="3">
    <source>
        <dbReference type="EMBL" id="RUQ86439.1"/>
    </source>
</evidence>
<keyword evidence="5" id="KW-1185">Reference proteome</keyword>
<dbReference type="PRINTS" id="PR00598">
    <property type="entry name" value="HTHMARR"/>
</dbReference>
<dbReference type="EMBL" id="PYAU01000001">
    <property type="protein sequence ID" value="PSL39119.1"/>
    <property type="molecule type" value="Genomic_DNA"/>
</dbReference>
<sequence length="157" mass="17282">MTRAGADLALLLLAGFRTFADRGSEALARRGFDDVRPAHDFALRAIAAGADTPSELARRLTVTRQAAAKTIAVLEERRYIERRPDPRDGRRLRLTITTRGDELMEAGDAVFAELRADWETQVGSERIAEAEDALRVLVGDGVISVDSTDWSTRDLDS</sequence>
<gene>
    <name evidence="2" type="ORF">CLV49_2753</name>
    <name evidence="3" type="ORF">ELQ93_05470</name>
</gene>
<dbReference type="OrthoDB" id="122135at2"/>
<dbReference type="GO" id="GO:0006950">
    <property type="term" value="P:response to stress"/>
    <property type="evidence" value="ECO:0007669"/>
    <property type="project" value="TreeGrafter"/>
</dbReference>
<reference evidence="3 5" key="2">
    <citation type="submission" date="2018-12" db="EMBL/GenBank/DDBJ databases">
        <authorList>
            <person name="hu s."/>
            <person name="Xu Y."/>
            <person name="Xu B."/>
            <person name="Li F."/>
        </authorList>
    </citation>
    <scope>NUCLEOTIDE SEQUENCE [LARGE SCALE GENOMIC DNA]</scope>
    <source>
        <strain evidence="3 5">KSW2-17</strain>
    </source>
</reference>
<proteinExistence type="predicted"/>
<evidence type="ECO:0000313" key="4">
    <source>
        <dbReference type="Proteomes" id="UP000241203"/>
    </source>
</evidence>